<evidence type="ECO:0000256" key="1">
    <source>
        <dbReference type="SAM" id="MobiDB-lite"/>
    </source>
</evidence>
<dbReference type="GeneID" id="106807802"/>
<keyword evidence="2" id="KW-1185">Reference proteome</keyword>
<dbReference type="RefSeq" id="XP_014665741.1">
    <property type="nucleotide sequence ID" value="XM_014810255.1"/>
</dbReference>
<gene>
    <name evidence="3" type="primary">LOC106807802</name>
</gene>
<feature type="region of interest" description="Disordered" evidence="1">
    <location>
        <begin position="1"/>
        <end position="36"/>
    </location>
</feature>
<dbReference type="Proteomes" id="UP000695022">
    <property type="component" value="Unplaced"/>
</dbReference>
<feature type="compositionally biased region" description="Basic residues" evidence="1">
    <location>
        <begin position="1"/>
        <end position="10"/>
    </location>
</feature>
<evidence type="ECO:0000313" key="3">
    <source>
        <dbReference type="RefSeq" id="XP_014665741.1"/>
    </source>
</evidence>
<feature type="compositionally biased region" description="Basic and acidic residues" evidence="1">
    <location>
        <begin position="352"/>
        <end position="392"/>
    </location>
</feature>
<sequence>MPRKSPHKKRPINDLSSGSDSGTSEDEWTPAKRDCRPNLIKKRLLPQRKSTTSVATIAPAPSAGQPTVLQVGTLSRSLLATRGGPFYMKTVAPPQLKRVPPLMHDVDLHMECEEEELTDAQCAANAAADKQYQEALKAITENQQQQVAPPELWQQRALAENVQQMQALPVFIASLQQPTLLQQQQTLLPAATANQHIQIVNPVGPQPPLMLSLNPSPVGTAVTGRTNMPSNSLTPLDCLQKTINAGTALNKSSVMVLKMPCPAKKDVCYSLRKNNAENMKRQRLQESEDRTEKLRSYARDRMRRVRAEKSPDAASQSTRNNAEYMKRQRLQESQEAAAQRRRNNAEYMKQQRLQESEDQTEKLRASARDRMRKVRAEKSPEAAAQRRKDNAEYMKRQRLQEKCMGQVVSQRVVEFLSQPAENEGLRQ</sequence>
<accession>A0ABM1E0M0</accession>
<feature type="compositionally biased region" description="Basic and acidic residues" evidence="1">
    <location>
        <begin position="279"/>
        <end position="311"/>
    </location>
</feature>
<evidence type="ECO:0000313" key="2">
    <source>
        <dbReference type="Proteomes" id="UP000695022"/>
    </source>
</evidence>
<proteinExistence type="predicted"/>
<protein>
    <submittedName>
        <fullName evidence="3">Uncharacterized protein LOC106807802</fullName>
    </submittedName>
</protein>
<reference evidence="3" key="1">
    <citation type="submission" date="2025-08" db="UniProtKB">
        <authorList>
            <consortium name="RefSeq"/>
        </authorList>
    </citation>
    <scope>IDENTIFICATION</scope>
</reference>
<organism evidence="2 3">
    <name type="scientific">Priapulus caudatus</name>
    <name type="common">Priapulid worm</name>
    <dbReference type="NCBI Taxonomy" id="37621"/>
    <lineage>
        <taxon>Eukaryota</taxon>
        <taxon>Metazoa</taxon>
        <taxon>Ecdysozoa</taxon>
        <taxon>Scalidophora</taxon>
        <taxon>Priapulida</taxon>
        <taxon>Priapulimorpha</taxon>
        <taxon>Priapulimorphida</taxon>
        <taxon>Priapulidae</taxon>
        <taxon>Priapulus</taxon>
    </lineage>
</organism>
<name>A0ABM1E0M0_PRICU</name>
<feature type="region of interest" description="Disordered" evidence="1">
    <location>
        <begin position="279"/>
        <end position="392"/>
    </location>
</feature>